<proteinExistence type="predicted"/>
<dbReference type="Pfam" id="PF12311">
    <property type="entry name" value="DUF3632"/>
    <property type="match status" value="1"/>
</dbReference>
<dbReference type="Proteomes" id="UP000012174">
    <property type="component" value="Unassembled WGS sequence"/>
</dbReference>
<dbReference type="OMA" id="WINQNAF"/>
<reference evidence="2" key="1">
    <citation type="journal article" date="2013" name="Genome Announc.">
        <title>Draft genome sequence of the grapevine dieback fungus Eutypa lata UCR-EL1.</title>
        <authorList>
            <person name="Blanco-Ulate B."/>
            <person name="Rolshausen P.E."/>
            <person name="Cantu D."/>
        </authorList>
    </citation>
    <scope>NUCLEOTIDE SEQUENCE [LARGE SCALE GENOMIC DNA]</scope>
    <source>
        <strain evidence="2">UCR-EL1</strain>
    </source>
</reference>
<dbReference type="InterPro" id="IPR022085">
    <property type="entry name" value="OpdG"/>
</dbReference>
<dbReference type="KEGG" id="ela:UCREL1_9957"/>
<keyword evidence="2" id="KW-1185">Reference proteome</keyword>
<dbReference type="InterPro" id="IPR053204">
    <property type="entry name" value="Oxopyrrolidines_Biosynth-assoc"/>
</dbReference>
<evidence type="ECO:0000313" key="2">
    <source>
        <dbReference type="Proteomes" id="UP000012174"/>
    </source>
</evidence>
<gene>
    <name evidence="1" type="ORF">UCREL1_9957</name>
</gene>
<dbReference type="AlphaFoldDB" id="M7SAD4"/>
<accession>M7SAD4</accession>
<dbReference type="EMBL" id="KB707279">
    <property type="protein sequence ID" value="EMR63104.1"/>
    <property type="molecule type" value="Genomic_DNA"/>
</dbReference>
<name>M7SAD4_EUTLA</name>
<evidence type="ECO:0000313" key="1">
    <source>
        <dbReference type="EMBL" id="EMR63104.1"/>
    </source>
</evidence>
<dbReference type="PANTHER" id="PTHR38797">
    <property type="entry name" value="NUCLEAR PORE COMPLEX PROTEIN NUP85-RELATED"/>
    <property type="match status" value="1"/>
</dbReference>
<protein>
    <submittedName>
        <fullName evidence="1">Uncharacterized protein</fullName>
    </submittedName>
</protein>
<dbReference type="OrthoDB" id="3350591at2759"/>
<organism evidence="1 2">
    <name type="scientific">Eutypa lata (strain UCR-EL1)</name>
    <name type="common">Grapevine dieback disease fungus</name>
    <name type="synonym">Eutypa armeniacae</name>
    <dbReference type="NCBI Taxonomy" id="1287681"/>
    <lineage>
        <taxon>Eukaryota</taxon>
        <taxon>Fungi</taxon>
        <taxon>Dikarya</taxon>
        <taxon>Ascomycota</taxon>
        <taxon>Pezizomycotina</taxon>
        <taxon>Sordariomycetes</taxon>
        <taxon>Xylariomycetidae</taxon>
        <taxon>Xylariales</taxon>
        <taxon>Diatrypaceae</taxon>
        <taxon>Eutypa</taxon>
    </lineage>
</organism>
<sequence length="262" mass="29519">MASSFTLRQKDAKGGDPAEIAIAVSELVPKPADGSKKLDDGFFFSLWKDVIRVAEQIPHDHPAMDKLVKFMRELTLLPDTGLQVWDNRLWTDLPVLGAAFREHLNGPGTSKQEEEQAQLDKEWVRFHAFSARLIGAGIIDYTNQVVWMLRDALEENTDAKAPSALDRDLATAAMYIEYAGPILAESIIRTPDPSISKEDERLLRAGPLYGGKAGLRSDRWLFWLKRFREEAGKATADEAKSLALRSSRLMEIWVERRLKAKD</sequence>
<dbReference type="eggNOG" id="ENOG502S7Q5">
    <property type="taxonomic scope" value="Eukaryota"/>
</dbReference>
<dbReference type="PANTHER" id="PTHR38797:SF4">
    <property type="entry name" value="NUCLEAR PORE COMPLEX PROTEIN NUP85"/>
    <property type="match status" value="1"/>
</dbReference>
<dbReference type="HOGENOM" id="CLU_035263_2_1_1"/>